<dbReference type="InterPro" id="IPR050300">
    <property type="entry name" value="GDXG_lipolytic_enzyme"/>
</dbReference>
<dbReference type="PANTHER" id="PTHR48081:SF3">
    <property type="entry name" value="ALPHA_BETA HYDROLASE FOLD-3 DOMAIN-CONTAINING PROTEIN"/>
    <property type="match status" value="1"/>
</dbReference>
<feature type="domain" description="Alpha/beta hydrolase fold-3" evidence="3">
    <location>
        <begin position="37"/>
        <end position="148"/>
    </location>
</feature>
<dbReference type="InterPro" id="IPR001375">
    <property type="entry name" value="Peptidase_S9_cat"/>
</dbReference>
<reference evidence="4" key="1">
    <citation type="submission" date="2015-10" db="EMBL/GenBank/DDBJ databases">
        <authorList>
            <person name="Regsiter A."/>
            <person name="william w."/>
        </authorList>
    </citation>
    <scope>NUCLEOTIDE SEQUENCE</scope>
    <source>
        <strain evidence="4">Montdore</strain>
    </source>
</reference>
<evidence type="ECO:0000313" key="4">
    <source>
        <dbReference type="EMBL" id="CUS13257.1"/>
    </source>
</evidence>
<dbReference type="GO" id="GO:0008236">
    <property type="term" value="F:serine-type peptidase activity"/>
    <property type="evidence" value="ECO:0007669"/>
    <property type="project" value="InterPro"/>
</dbReference>
<dbReference type="PANTHER" id="PTHR48081">
    <property type="entry name" value="AB HYDROLASE SUPERFAMILY PROTEIN C4A8.06C"/>
    <property type="match status" value="1"/>
</dbReference>
<keyword evidence="5" id="KW-1185">Reference proteome</keyword>
<dbReference type="AlphaFoldDB" id="A0A292Q3M5"/>
<gene>
    <name evidence="4" type="ORF">GSTUAT00002633001</name>
</gene>
<feature type="domain" description="Peptidase S9 prolyl oligopeptidase catalytic" evidence="2">
    <location>
        <begin position="234"/>
        <end position="307"/>
    </location>
</feature>
<evidence type="ECO:0000259" key="2">
    <source>
        <dbReference type="Pfam" id="PF00326"/>
    </source>
</evidence>
<keyword evidence="1" id="KW-0378">Hydrolase</keyword>
<sequence>MQDAITEPYKYHSSGRPLKVDIALPPNHSSNEKYQTLICYHGGGLVCGSRYTYIPSYLADKMRGLGWIIIFPDYQLLPEATGWDIRQDVLDLEQWILREQDTWGIDVDKIALSGASAGGYLGALTGITWKTIKPQAFASVYGMVDITSDWYCTKKQPGLTIMEVPVDTIQEAEYQKYYENDREVVWDDRLIKEDRGPIFMLFLREGIYPKMIYGRLPGKNSGGSLDESYLQPLNRIGASFPKTIAIHGDQDSAVKISDSYNLVDGVSKAGIKSEMLEIKGAEHGLMPEAAHDQEWNHVVDFLQNATKT</sequence>
<evidence type="ECO:0000259" key="3">
    <source>
        <dbReference type="Pfam" id="PF07859"/>
    </source>
</evidence>
<dbReference type="Proteomes" id="UP001412239">
    <property type="component" value="Unassembled WGS sequence"/>
</dbReference>
<protein>
    <recommendedName>
        <fullName evidence="6">Alpha/beta hydrolase fold-3 domain-containing protein</fullName>
    </recommendedName>
</protein>
<dbReference type="InterPro" id="IPR029058">
    <property type="entry name" value="AB_hydrolase_fold"/>
</dbReference>
<accession>A0A292Q3M5</accession>
<proteinExistence type="predicted"/>
<dbReference type="EMBL" id="LN890975">
    <property type="protein sequence ID" value="CUS13257.1"/>
    <property type="molecule type" value="Genomic_DNA"/>
</dbReference>
<dbReference type="Pfam" id="PF07859">
    <property type="entry name" value="Abhydrolase_3"/>
    <property type="match status" value="1"/>
</dbReference>
<dbReference type="InterPro" id="IPR013094">
    <property type="entry name" value="AB_hydrolase_3"/>
</dbReference>
<dbReference type="SUPFAM" id="SSF53474">
    <property type="entry name" value="alpha/beta-Hydrolases"/>
    <property type="match status" value="1"/>
</dbReference>
<dbReference type="Gene3D" id="3.40.50.1820">
    <property type="entry name" value="alpha/beta hydrolase"/>
    <property type="match status" value="1"/>
</dbReference>
<evidence type="ECO:0000313" key="5">
    <source>
        <dbReference type="Proteomes" id="UP001412239"/>
    </source>
</evidence>
<dbReference type="Pfam" id="PF00326">
    <property type="entry name" value="Peptidase_S9"/>
    <property type="match status" value="1"/>
</dbReference>
<evidence type="ECO:0008006" key="6">
    <source>
        <dbReference type="Google" id="ProtNLM"/>
    </source>
</evidence>
<name>A0A292Q3M5_9PEZI</name>
<dbReference type="GO" id="GO:0006508">
    <property type="term" value="P:proteolysis"/>
    <property type="evidence" value="ECO:0007669"/>
    <property type="project" value="InterPro"/>
</dbReference>
<evidence type="ECO:0000256" key="1">
    <source>
        <dbReference type="ARBA" id="ARBA00022801"/>
    </source>
</evidence>
<organism evidence="4 5">
    <name type="scientific">Tuber aestivum</name>
    <name type="common">summer truffle</name>
    <dbReference type="NCBI Taxonomy" id="59557"/>
    <lineage>
        <taxon>Eukaryota</taxon>
        <taxon>Fungi</taxon>
        <taxon>Dikarya</taxon>
        <taxon>Ascomycota</taxon>
        <taxon>Pezizomycotina</taxon>
        <taxon>Pezizomycetes</taxon>
        <taxon>Pezizales</taxon>
        <taxon>Tuberaceae</taxon>
        <taxon>Tuber</taxon>
    </lineage>
</organism>